<dbReference type="InterPro" id="IPR043502">
    <property type="entry name" value="DNA/RNA_pol_sf"/>
</dbReference>
<comment type="caution">
    <text evidence="2">The sequence shown here is derived from an EMBL/GenBank/DDBJ whole genome shotgun (WGS) entry which is preliminary data.</text>
</comment>
<dbReference type="Gene3D" id="3.30.70.270">
    <property type="match status" value="1"/>
</dbReference>
<dbReference type="SUPFAM" id="SSF56672">
    <property type="entry name" value="DNA/RNA polymerases"/>
    <property type="match status" value="1"/>
</dbReference>
<protein>
    <recommendedName>
        <fullName evidence="1">Reverse transcriptase domain-containing protein</fullName>
    </recommendedName>
</protein>
<evidence type="ECO:0000259" key="1">
    <source>
        <dbReference type="Pfam" id="PF00078"/>
    </source>
</evidence>
<dbReference type="Pfam" id="PF00078">
    <property type="entry name" value="RVT_1"/>
    <property type="match status" value="1"/>
</dbReference>
<dbReference type="EMBL" id="MNAD01000510">
    <property type="protein sequence ID" value="OJT12205.1"/>
    <property type="molecule type" value="Genomic_DNA"/>
</dbReference>
<proteinExistence type="predicted"/>
<dbReference type="PANTHER" id="PTHR24559:SF444">
    <property type="entry name" value="REVERSE TRANSCRIPTASE DOMAIN-CONTAINING PROTEIN"/>
    <property type="match status" value="1"/>
</dbReference>
<organism evidence="2 3">
    <name type="scientific">Trametes pubescens</name>
    <name type="common">White-rot fungus</name>
    <dbReference type="NCBI Taxonomy" id="154538"/>
    <lineage>
        <taxon>Eukaryota</taxon>
        <taxon>Fungi</taxon>
        <taxon>Dikarya</taxon>
        <taxon>Basidiomycota</taxon>
        <taxon>Agaricomycotina</taxon>
        <taxon>Agaricomycetes</taxon>
        <taxon>Polyporales</taxon>
        <taxon>Polyporaceae</taxon>
        <taxon>Trametes</taxon>
    </lineage>
</organism>
<dbReference type="InterPro" id="IPR000477">
    <property type="entry name" value="RT_dom"/>
</dbReference>
<dbReference type="InterPro" id="IPR053134">
    <property type="entry name" value="RNA-dir_DNA_polymerase"/>
</dbReference>
<dbReference type="OMA" id="MVSEVIQ"/>
<sequence>MDVARAKFRSKIDLTDAYEQIRIVAEDVWKTAFATPYRTFVSEVMQQGNTNTPSTFQRLMTAMF</sequence>
<dbReference type="Proteomes" id="UP000184267">
    <property type="component" value="Unassembled WGS sequence"/>
</dbReference>
<dbReference type="STRING" id="154538.A0A1M2VX81"/>
<dbReference type="InterPro" id="IPR043128">
    <property type="entry name" value="Rev_trsase/Diguanyl_cyclase"/>
</dbReference>
<dbReference type="AlphaFoldDB" id="A0A1M2VX81"/>
<dbReference type="PANTHER" id="PTHR24559">
    <property type="entry name" value="TRANSPOSON TY3-I GAG-POL POLYPROTEIN"/>
    <property type="match status" value="1"/>
</dbReference>
<accession>A0A1M2VX81</accession>
<feature type="domain" description="Reverse transcriptase" evidence="1">
    <location>
        <begin position="5"/>
        <end position="64"/>
    </location>
</feature>
<reference evidence="2 3" key="1">
    <citation type="submission" date="2016-10" db="EMBL/GenBank/DDBJ databases">
        <title>Genome sequence of the basidiomycete white-rot fungus Trametes pubescens.</title>
        <authorList>
            <person name="Makela M.R."/>
            <person name="Granchi Z."/>
            <person name="Peng M."/>
            <person name="De Vries R.P."/>
            <person name="Grigoriev I."/>
            <person name="Riley R."/>
            <person name="Hilden K."/>
        </authorList>
    </citation>
    <scope>NUCLEOTIDE SEQUENCE [LARGE SCALE GENOMIC DNA]</scope>
    <source>
        <strain evidence="2 3">FBCC735</strain>
    </source>
</reference>
<evidence type="ECO:0000313" key="2">
    <source>
        <dbReference type="EMBL" id="OJT12205.1"/>
    </source>
</evidence>
<feature type="non-terminal residue" evidence="2">
    <location>
        <position position="64"/>
    </location>
</feature>
<name>A0A1M2VX81_TRAPU</name>
<dbReference type="OrthoDB" id="2932221at2759"/>
<evidence type="ECO:0000313" key="3">
    <source>
        <dbReference type="Proteomes" id="UP000184267"/>
    </source>
</evidence>
<gene>
    <name evidence="2" type="ORF">TRAPUB_11248</name>
</gene>
<keyword evidence="3" id="KW-1185">Reference proteome</keyword>
<dbReference type="Gene3D" id="3.10.10.10">
    <property type="entry name" value="HIV Type 1 Reverse Transcriptase, subunit A, domain 1"/>
    <property type="match status" value="1"/>
</dbReference>